<evidence type="ECO:0000313" key="1">
    <source>
        <dbReference type="EMBL" id="KAG5962602.1"/>
    </source>
</evidence>
<dbReference type="Proteomes" id="UP000784919">
    <property type="component" value="Unassembled WGS sequence"/>
</dbReference>
<accession>A0A9P7MQ91</accession>
<dbReference type="EMBL" id="SRPS01000217">
    <property type="protein sequence ID" value="KAG5962602.1"/>
    <property type="molecule type" value="Genomic_DNA"/>
</dbReference>
<dbReference type="OrthoDB" id="5243188at2759"/>
<comment type="caution">
    <text evidence="1">The sequence shown here is derived from an EMBL/GenBank/DDBJ whole genome shotgun (WGS) entry which is preliminary data.</text>
</comment>
<protein>
    <submittedName>
        <fullName evidence="1">Uncharacterized protein</fullName>
    </submittedName>
</protein>
<dbReference type="AlphaFoldDB" id="A0A9P7MQ91"/>
<organism evidence="1 2">
    <name type="scientific">Claviceps arundinis</name>
    <dbReference type="NCBI Taxonomy" id="1623583"/>
    <lineage>
        <taxon>Eukaryota</taxon>
        <taxon>Fungi</taxon>
        <taxon>Dikarya</taxon>
        <taxon>Ascomycota</taxon>
        <taxon>Pezizomycotina</taxon>
        <taxon>Sordariomycetes</taxon>
        <taxon>Hypocreomycetidae</taxon>
        <taxon>Hypocreales</taxon>
        <taxon>Clavicipitaceae</taxon>
        <taxon>Claviceps</taxon>
    </lineage>
</organism>
<proteinExistence type="predicted"/>
<name>A0A9P7MQ91_9HYPO</name>
<reference evidence="1" key="1">
    <citation type="journal article" date="2020" name="bioRxiv">
        <title>Whole genome comparisons of ergot fungi reveals the divergence and evolution of species within the genus Claviceps are the result of varying mechanisms driving genome evolution and host range expansion.</title>
        <authorList>
            <person name="Wyka S.A."/>
            <person name="Mondo S.J."/>
            <person name="Liu M."/>
            <person name="Dettman J."/>
            <person name="Nalam V."/>
            <person name="Broders K.D."/>
        </authorList>
    </citation>
    <scope>NUCLEOTIDE SEQUENCE</scope>
    <source>
        <strain evidence="1">CCC 1102</strain>
    </source>
</reference>
<feature type="non-terminal residue" evidence="1">
    <location>
        <position position="1"/>
    </location>
</feature>
<sequence length="204" mass="22612">PRSTTPPVDEDPDADKVSADFFQRRPKDFKGGCPTEAALDKDSVVDRDLILRGFARSFETLLLEMESHHQASIDTGLSPASCEAIALMNRLAEFCFTGDPTVLRHSVIESFKTLPSIKMFGWPYDSGKLLNLRAGMGFIPPRRGGLAKPKGFTEGRTEAPDHATRGLVFHIGSRVAADQYSHMRIHKWGCPVDVKLLQKGFRDV</sequence>
<gene>
    <name evidence="1" type="ORF">E4U56_003285</name>
</gene>
<evidence type="ECO:0000313" key="2">
    <source>
        <dbReference type="Proteomes" id="UP000784919"/>
    </source>
</evidence>